<keyword evidence="2" id="KW-1185">Reference proteome</keyword>
<proteinExistence type="predicted"/>
<evidence type="ECO:0000313" key="2">
    <source>
        <dbReference type="Proteomes" id="UP000276133"/>
    </source>
</evidence>
<reference evidence="1 2" key="1">
    <citation type="journal article" date="2018" name="Sci. Rep.">
        <title>Genomic signatures of local adaptation to the degree of environmental predictability in rotifers.</title>
        <authorList>
            <person name="Franch-Gras L."/>
            <person name="Hahn C."/>
            <person name="Garcia-Roger E.M."/>
            <person name="Carmona M.J."/>
            <person name="Serra M."/>
            <person name="Gomez A."/>
        </authorList>
    </citation>
    <scope>NUCLEOTIDE SEQUENCE [LARGE SCALE GENOMIC DNA]</scope>
    <source>
        <strain evidence="1">HYR1</strain>
    </source>
</reference>
<sequence>MTIVRWGNYLMCEWGRKNIEDSENNIPFFIGPHQCGPKNYQITYLPKWKPIYQIAQISMTLKALCLNYQYKTRIKLNHKLDTLIFEPIKF</sequence>
<dbReference type="Proteomes" id="UP000276133">
    <property type="component" value="Unassembled WGS sequence"/>
</dbReference>
<gene>
    <name evidence="1" type="ORF">BpHYR1_034617</name>
</gene>
<dbReference type="EMBL" id="REGN01000529">
    <property type="protein sequence ID" value="RNA41247.1"/>
    <property type="molecule type" value="Genomic_DNA"/>
</dbReference>
<dbReference type="AlphaFoldDB" id="A0A3M7SZU4"/>
<comment type="caution">
    <text evidence="1">The sequence shown here is derived from an EMBL/GenBank/DDBJ whole genome shotgun (WGS) entry which is preliminary data.</text>
</comment>
<name>A0A3M7SZU4_BRAPC</name>
<protein>
    <submittedName>
        <fullName evidence="1">Uncharacterized protein</fullName>
    </submittedName>
</protein>
<evidence type="ECO:0000313" key="1">
    <source>
        <dbReference type="EMBL" id="RNA41247.1"/>
    </source>
</evidence>
<accession>A0A3M7SZU4</accession>
<organism evidence="1 2">
    <name type="scientific">Brachionus plicatilis</name>
    <name type="common">Marine rotifer</name>
    <name type="synonym">Brachionus muelleri</name>
    <dbReference type="NCBI Taxonomy" id="10195"/>
    <lineage>
        <taxon>Eukaryota</taxon>
        <taxon>Metazoa</taxon>
        <taxon>Spiralia</taxon>
        <taxon>Gnathifera</taxon>
        <taxon>Rotifera</taxon>
        <taxon>Eurotatoria</taxon>
        <taxon>Monogononta</taxon>
        <taxon>Pseudotrocha</taxon>
        <taxon>Ploima</taxon>
        <taxon>Brachionidae</taxon>
        <taxon>Brachionus</taxon>
    </lineage>
</organism>